<organism evidence="1 2">
    <name type="scientific">Symbiodinium natans</name>
    <dbReference type="NCBI Taxonomy" id="878477"/>
    <lineage>
        <taxon>Eukaryota</taxon>
        <taxon>Sar</taxon>
        <taxon>Alveolata</taxon>
        <taxon>Dinophyceae</taxon>
        <taxon>Suessiales</taxon>
        <taxon>Symbiodiniaceae</taxon>
        <taxon>Symbiodinium</taxon>
    </lineage>
</organism>
<dbReference type="Proteomes" id="UP000604046">
    <property type="component" value="Unassembled WGS sequence"/>
</dbReference>
<comment type="caution">
    <text evidence="1">The sequence shown here is derived from an EMBL/GenBank/DDBJ whole genome shotgun (WGS) entry which is preliminary data.</text>
</comment>
<reference evidence="1" key="1">
    <citation type="submission" date="2021-02" db="EMBL/GenBank/DDBJ databases">
        <authorList>
            <person name="Dougan E. K."/>
            <person name="Rhodes N."/>
            <person name="Thang M."/>
            <person name="Chan C."/>
        </authorList>
    </citation>
    <scope>NUCLEOTIDE SEQUENCE</scope>
</reference>
<accession>A0A812UCW5</accession>
<evidence type="ECO:0000313" key="2">
    <source>
        <dbReference type="Proteomes" id="UP000604046"/>
    </source>
</evidence>
<gene>
    <name evidence="1" type="ORF">SNAT2548_LOCUS31702</name>
</gene>
<dbReference type="EMBL" id="CAJNDS010002671">
    <property type="protein sequence ID" value="CAE7561726.1"/>
    <property type="molecule type" value="Genomic_DNA"/>
</dbReference>
<dbReference type="OrthoDB" id="10620264at2759"/>
<keyword evidence="2" id="KW-1185">Reference proteome</keyword>
<evidence type="ECO:0000313" key="1">
    <source>
        <dbReference type="EMBL" id="CAE7561726.1"/>
    </source>
</evidence>
<dbReference type="AlphaFoldDB" id="A0A812UCW5"/>
<proteinExistence type="predicted"/>
<name>A0A812UCW5_9DINO</name>
<protein>
    <submittedName>
        <fullName evidence="1">Uncharacterized protein</fullName>
    </submittedName>
</protein>
<sequence length="450" mass="49105">MRTARPKKPSVDELLPLRLVGDFCSWQVEVPGLELQPCGSLVGGKVLEYALQLQLEESSLEFQVISSLLGFKVRLYPKGDGLVKAEENMGASEANAAVGGCHDGHGRNFLIQLSQAGDRVCLLVRLALGSKGVQGAPIAAQVTYAKPGARTVIACVAIGDGKLTVIHGSGSDPHRQVAWSSDPQSQRLPQLLPLRLVGQPCNWRLEQAGLLFSCIESSSLAEGSGWQGHCLCLRLLTRQVDFQIVSGKLGFGWRLFPESTVAGRIKECSKSPDNCTQAVVGGKDDGGGLNFMITGRPLNVITIYVWLNVQEDKVTAARIGYAVPSRNDKEEEAVPRVAVGARCLAAKQESRTSIIHRWPYDPTMGCRGSLDQKFLVSCFLFDFPESFSEGFFEKKTLALPHYHTLTLPSPHYNHHTTITTLQSPLPSPHSNHHTPHYHHITSSIKFSLIS</sequence>